<dbReference type="Proteomes" id="UP000557857">
    <property type="component" value="Unassembled WGS sequence"/>
</dbReference>
<accession>A0A848MWP3</accession>
<dbReference type="AlphaFoldDB" id="A0A848MWP3"/>
<gene>
    <name evidence="1" type="ORF">HI921_16450</name>
</gene>
<protein>
    <submittedName>
        <fullName evidence="1">Uncharacterized protein</fullName>
    </submittedName>
</protein>
<organism evidence="1 2">
    <name type="scientific">Enterococcus mundtii</name>
    <dbReference type="NCBI Taxonomy" id="53346"/>
    <lineage>
        <taxon>Bacteria</taxon>
        <taxon>Bacillati</taxon>
        <taxon>Bacillota</taxon>
        <taxon>Bacilli</taxon>
        <taxon>Lactobacillales</taxon>
        <taxon>Enterococcaceae</taxon>
        <taxon>Enterococcus</taxon>
    </lineage>
</organism>
<name>A0A848MWP3_ENTMU</name>
<dbReference type="EMBL" id="JABCAG010000208">
    <property type="protein sequence ID" value="NMP60006.1"/>
    <property type="molecule type" value="Genomic_DNA"/>
</dbReference>
<reference evidence="1 2" key="1">
    <citation type="submission" date="2020-04" db="EMBL/GenBank/DDBJ databases">
        <authorList>
            <person name="Abaymova A."/>
            <person name="Teymurazov M."/>
            <person name="Tazyna O."/>
            <person name="Chatushin Y."/>
            <person name="Svetoch E."/>
            <person name="Pereligyn V."/>
            <person name="Pohylenko V."/>
            <person name="Platonov M."/>
            <person name="Kartsev N."/>
            <person name="Skryabin Y."/>
            <person name="Sizova A."/>
            <person name="Solomentsev V."/>
            <person name="Kislichkina A."/>
            <person name="Bogun A."/>
        </authorList>
    </citation>
    <scope>NUCLEOTIDE SEQUENCE [LARGE SCALE GENOMIC DNA]</scope>
    <source>
        <strain evidence="2">SCPM-O-B-8398 (E28)</strain>
    </source>
</reference>
<dbReference type="RefSeq" id="WP_104776074.1">
    <property type="nucleotide sequence ID" value="NZ_PTUS01000015.1"/>
</dbReference>
<sequence>MKLKELLRILPDKADATFEIVEETYPTGILVKNILATYPRAAEYEVIQLDAGITTNDGKDIPTLCIEVSNVN</sequence>
<evidence type="ECO:0000313" key="2">
    <source>
        <dbReference type="Proteomes" id="UP000557857"/>
    </source>
</evidence>
<comment type="caution">
    <text evidence="1">The sequence shown here is derived from an EMBL/GenBank/DDBJ whole genome shotgun (WGS) entry which is preliminary data.</text>
</comment>
<proteinExistence type="predicted"/>
<evidence type="ECO:0000313" key="1">
    <source>
        <dbReference type="EMBL" id="NMP60006.1"/>
    </source>
</evidence>